<dbReference type="PANTHER" id="PTHR47515">
    <property type="entry name" value="LOW CALCIUM RESPONSE LOCUS PROTEIN T"/>
    <property type="match status" value="1"/>
</dbReference>
<name>A0A089P0K4_9HYPH</name>
<gene>
    <name evidence="2" type="ORF">MOC_5442</name>
</gene>
<evidence type="ECO:0000313" key="3">
    <source>
        <dbReference type="Proteomes" id="UP000029492"/>
    </source>
</evidence>
<protein>
    <submittedName>
        <fullName evidence="2">Integrase catalytic region</fullName>
    </submittedName>
</protein>
<dbReference type="KEGG" id="mor:MOC_5442"/>
<dbReference type="SUPFAM" id="SSF53098">
    <property type="entry name" value="Ribonuclease H-like"/>
    <property type="match status" value="1"/>
</dbReference>
<feature type="domain" description="Integrase catalytic" evidence="1">
    <location>
        <begin position="2"/>
        <end position="52"/>
    </location>
</feature>
<dbReference type="AlphaFoldDB" id="A0A089P0K4"/>
<reference evidence="2 3" key="1">
    <citation type="journal article" date="2014" name="PLoS ONE">
        <title>Genome Information of Methylobacterium oryzae, a Plant-Probiotic Methylotroph in the Phyllosphere.</title>
        <authorList>
            <person name="Kwak M.J."/>
            <person name="Jeong H."/>
            <person name="Madhaiyan M."/>
            <person name="Lee Y."/>
            <person name="Sa T.M."/>
            <person name="Oh T.K."/>
            <person name="Kim J.F."/>
        </authorList>
    </citation>
    <scope>NUCLEOTIDE SEQUENCE [LARGE SCALE GENOMIC DNA]</scope>
    <source>
        <strain evidence="2 3">CBMB20</strain>
    </source>
</reference>
<proteinExistence type="predicted"/>
<dbReference type="STRING" id="693986.MOC_5442"/>
<dbReference type="Proteomes" id="UP000029492">
    <property type="component" value="Chromosome"/>
</dbReference>
<dbReference type="Pfam" id="PF13683">
    <property type="entry name" value="rve_3"/>
    <property type="match status" value="1"/>
</dbReference>
<dbReference type="HOGENOM" id="CLU_2753265_0_0_5"/>
<organism evidence="2 3">
    <name type="scientific">Methylobacterium oryzae CBMB20</name>
    <dbReference type="NCBI Taxonomy" id="693986"/>
    <lineage>
        <taxon>Bacteria</taxon>
        <taxon>Pseudomonadati</taxon>
        <taxon>Pseudomonadota</taxon>
        <taxon>Alphaproteobacteria</taxon>
        <taxon>Hyphomicrobiales</taxon>
        <taxon>Methylobacteriaceae</taxon>
        <taxon>Methylobacterium</taxon>
    </lineage>
</organism>
<dbReference type="EMBL" id="CP003811">
    <property type="protein sequence ID" value="AIQ93197.1"/>
    <property type="molecule type" value="Genomic_DNA"/>
</dbReference>
<dbReference type="InterPro" id="IPR012337">
    <property type="entry name" value="RNaseH-like_sf"/>
</dbReference>
<sequence>MNGVEIDFSRPGKPTDNAYVEAFNGRLRAECLNASWFLSLADARERIKDWRCHSDARERIEDWSCHYNED</sequence>
<dbReference type="PANTHER" id="PTHR47515:SF1">
    <property type="entry name" value="BLR2054 PROTEIN"/>
    <property type="match status" value="1"/>
</dbReference>
<dbReference type="GO" id="GO:0015074">
    <property type="term" value="P:DNA integration"/>
    <property type="evidence" value="ECO:0007669"/>
    <property type="project" value="InterPro"/>
</dbReference>
<accession>A0A089P0K4</accession>
<dbReference type="eggNOG" id="COG2801">
    <property type="taxonomic scope" value="Bacteria"/>
</dbReference>
<keyword evidence="3" id="KW-1185">Reference proteome</keyword>
<evidence type="ECO:0000259" key="1">
    <source>
        <dbReference type="Pfam" id="PF13683"/>
    </source>
</evidence>
<evidence type="ECO:0000313" key="2">
    <source>
        <dbReference type="EMBL" id="AIQ93197.1"/>
    </source>
</evidence>
<dbReference type="InterPro" id="IPR001584">
    <property type="entry name" value="Integrase_cat-core"/>
</dbReference>